<dbReference type="Proteomes" id="UP000768163">
    <property type="component" value="Unassembled WGS sequence"/>
</dbReference>
<feature type="binding site" evidence="4">
    <location>
        <position position="154"/>
    </location>
    <ligand>
        <name>dCTP</name>
        <dbReference type="ChEBI" id="CHEBI:61481"/>
    </ligand>
</feature>
<dbReference type="GO" id="GO:0008829">
    <property type="term" value="F:dCTP deaminase activity"/>
    <property type="evidence" value="ECO:0007669"/>
    <property type="project" value="InterPro"/>
</dbReference>
<evidence type="ECO:0000313" key="6">
    <source>
        <dbReference type="EMBL" id="NCN64962.1"/>
    </source>
</evidence>
<dbReference type="GO" id="GO:0006226">
    <property type="term" value="P:dUMP biosynthetic process"/>
    <property type="evidence" value="ECO:0007669"/>
    <property type="project" value="UniProtKB-UniRule"/>
</dbReference>
<keyword evidence="1 4" id="KW-0547">Nucleotide-binding</keyword>
<feature type="binding site" evidence="4">
    <location>
        <begin position="133"/>
        <end position="135"/>
    </location>
    <ligand>
        <name>dCTP</name>
        <dbReference type="ChEBI" id="CHEBI:61481"/>
    </ligand>
</feature>
<dbReference type="UniPathway" id="UPA00610">
    <property type="reaction ID" value="UER00667"/>
</dbReference>
<sequence length="197" mass="22307">MILSDRDIKEAIKKGHISIEPMLDPELQIQPSSVDLRLGNEFRLFKYVEMPFIDPLNKAETSSMEITELKSIKDNERFIVHPGDFLLGTTLEYVKVPDDTVARLEGRSSMGRLGLIIHSTAGYIDPGFEGKITLEISNLGKMPVALYAKMRICQIVFEKMTSSAERPYGAGRGSKYQKQKHPEESKISQDKEFKNLK</sequence>
<feature type="region of interest" description="Disordered" evidence="5">
    <location>
        <begin position="165"/>
        <end position="197"/>
    </location>
</feature>
<evidence type="ECO:0000313" key="7">
    <source>
        <dbReference type="EMBL" id="NCS91993.1"/>
    </source>
</evidence>
<dbReference type="PANTHER" id="PTHR42680:SF3">
    <property type="entry name" value="DCTP DEAMINASE"/>
    <property type="match status" value="1"/>
</dbReference>
<proteinExistence type="inferred from homology"/>
<comment type="catalytic activity">
    <reaction evidence="4">
        <text>dCTP + 2 H2O = dUMP + NH4(+) + diphosphate</text>
        <dbReference type="Rhea" id="RHEA:19205"/>
        <dbReference type="ChEBI" id="CHEBI:15377"/>
        <dbReference type="ChEBI" id="CHEBI:28938"/>
        <dbReference type="ChEBI" id="CHEBI:33019"/>
        <dbReference type="ChEBI" id="CHEBI:61481"/>
        <dbReference type="ChEBI" id="CHEBI:246422"/>
        <dbReference type="EC" id="3.5.4.30"/>
    </reaction>
</comment>
<protein>
    <recommendedName>
        <fullName evidence="4">dCTP deaminase, dUMP-forming</fullName>
        <ecNumber evidence="4">3.5.4.30</ecNumber>
    </recommendedName>
    <alternativeName>
        <fullName evidence="4">Bifunctional dCTP deaminase:dUTPase</fullName>
    </alternativeName>
    <alternativeName>
        <fullName evidence="4">DCD-DUT</fullName>
    </alternativeName>
</protein>
<dbReference type="FunFam" id="2.70.40.10:FF:000005">
    <property type="entry name" value="dCTP deaminase, dUMP-forming"/>
    <property type="match status" value="1"/>
</dbReference>
<feature type="compositionally biased region" description="Basic and acidic residues" evidence="5">
    <location>
        <begin position="180"/>
        <end position="197"/>
    </location>
</feature>
<evidence type="ECO:0000313" key="8">
    <source>
        <dbReference type="Proteomes" id="UP000768163"/>
    </source>
</evidence>
<dbReference type="SUPFAM" id="SSF51283">
    <property type="entry name" value="dUTPase-like"/>
    <property type="match status" value="1"/>
</dbReference>
<feature type="site" description="Important for bifunctional activity" evidence="4">
    <location>
        <begin position="122"/>
        <end position="123"/>
    </location>
</feature>
<comment type="function">
    <text evidence="4">Bifunctional enzyme that catalyzes both the deamination of dCTP to dUTP and the hydrolysis of dUTP to dUMP without releasing the toxic dUTP intermediate.</text>
</comment>
<feature type="binding site" evidence="4">
    <location>
        <begin position="107"/>
        <end position="112"/>
    </location>
    <ligand>
        <name>dCTP</name>
        <dbReference type="ChEBI" id="CHEBI:61481"/>
    </ligand>
</feature>
<organism evidence="6 8">
    <name type="scientific">Candidatus Altarchaeum hamiconexum</name>
    <dbReference type="NCBI Taxonomy" id="1803513"/>
    <lineage>
        <taxon>Archaea</taxon>
        <taxon>Candidatus Altarchaeota</taxon>
        <taxon>Candidatus Altiarchaeia</taxon>
        <taxon>Candidatus Altarchaeales</taxon>
        <taxon>Candidatus Altarchaeaceae</taxon>
        <taxon>Candidatus Altarchaeum</taxon>
    </lineage>
</organism>
<accession>A0A8J7Z0K4</accession>
<dbReference type="Gene3D" id="2.70.40.10">
    <property type="match status" value="1"/>
</dbReference>
<feature type="binding site" evidence="4">
    <location>
        <position position="125"/>
    </location>
    <ligand>
        <name>dCTP</name>
        <dbReference type="ChEBI" id="CHEBI:61481"/>
    </ligand>
</feature>
<dbReference type="Proteomes" id="UP000738826">
    <property type="component" value="Unassembled WGS sequence"/>
</dbReference>
<dbReference type="InterPro" id="IPR033704">
    <property type="entry name" value="dUTPase_trimeric"/>
</dbReference>
<dbReference type="GO" id="GO:0006229">
    <property type="term" value="P:dUTP biosynthetic process"/>
    <property type="evidence" value="ECO:0007669"/>
    <property type="project" value="InterPro"/>
</dbReference>
<name>A0A8J7Z0K4_9ARCH</name>
<dbReference type="EMBL" id="JAACQH010000145">
    <property type="protein sequence ID" value="NCS91993.1"/>
    <property type="molecule type" value="Genomic_DNA"/>
</dbReference>
<dbReference type="Pfam" id="PF22769">
    <property type="entry name" value="DCD"/>
    <property type="match status" value="1"/>
</dbReference>
<comment type="pathway">
    <text evidence="4">Pyrimidine metabolism; dUMP biosynthesis; dUMP from dCTP: step 1/1.</text>
</comment>
<dbReference type="CDD" id="cd07557">
    <property type="entry name" value="trimeric_dUTPase"/>
    <property type="match status" value="1"/>
</dbReference>
<dbReference type="HAMAP" id="MF_00146">
    <property type="entry name" value="dCTP_deaminase"/>
    <property type="match status" value="1"/>
</dbReference>
<evidence type="ECO:0000256" key="2">
    <source>
        <dbReference type="ARBA" id="ARBA00022801"/>
    </source>
</evidence>
<keyword evidence="2 4" id="KW-0378">Hydrolase</keyword>
<dbReference type="PANTHER" id="PTHR42680">
    <property type="entry name" value="DCTP DEAMINASE"/>
    <property type="match status" value="1"/>
</dbReference>
<dbReference type="AlphaFoldDB" id="A0A8J7Z0K4"/>
<keyword evidence="3 4" id="KW-0546">Nucleotide metabolism</keyword>
<dbReference type="InterPro" id="IPR036157">
    <property type="entry name" value="dUTPase-like_sf"/>
</dbReference>
<feature type="binding site" evidence="4">
    <location>
        <position position="175"/>
    </location>
    <ligand>
        <name>dCTP</name>
        <dbReference type="ChEBI" id="CHEBI:61481"/>
    </ligand>
</feature>
<comment type="similarity">
    <text evidence="4">Belongs to the dCTP deaminase family.</text>
</comment>
<evidence type="ECO:0000256" key="1">
    <source>
        <dbReference type="ARBA" id="ARBA00022741"/>
    </source>
</evidence>
<dbReference type="GO" id="GO:0000166">
    <property type="term" value="F:nucleotide binding"/>
    <property type="evidence" value="ECO:0007669"/>
    <property type="project" value="UniProtKB-KW"/>
</dbReference>
<evidence type="ECO:0000256" key="3">
    <source>
        <dbReference type="ARBA" id="ARBA00023080"/>
    </source>
</evidence>
<feature type="binding site" evidence="4">
    <location>
        <position position="179"/>
    </location>
    <ligand>
        <name>dCTP</name>
        <dbReference type="ChEBI" id="CHEBI:61481"/>
    </ligand>
</feature>
<reference evidence="6" key="1">
    <citation type="submission" date="2019-11" db="EMBL/GenBank/DDBJ databases">
        <title>Lipid analysis of CO2-rich subsurface aquifers suggests an autotrophy-based deep biosphere with lysolipids enriched in CPR bacteria.</title>
        <authorList>
            <person name="Probst A.J."/>
            <person name="Elling F.J."/>
            <person name="Castelle C.J."/>
            <person name="Zhu Q."/>
            <person name="Elvert M."/>
            <person name="Birarda G."/>
            <person name="Holman H.-Y."/>
            <person name="Lane K.R."/>
            <person name="Ladd B."/>
            <person name="Ryan M.C."/>
            <person name="Woyke T."/>
            <person name="Hinrichs K.-U."/>
            <person name="Banfield J.F."/>
        </authorList>
    </citation>
    <scope>NUCLEOTIDE SEQUENCE</scope>
    <source>
        <strain evidence="6">CG_2015-01_33_1645</strain>
        <strain evidence="7">CG_2015-04_33_537</strain>
    </source>
</reference>
<dbReference type="EC" id="3.5.4.30" evidence="4"/>
<dbReference type="EMBL" id="JAACVF010000066">
    <property type="protein sequence ID" value="NCN64962.1"/>
    <property type="molecule type" value="Genomic_DNA"/>
</dbReference>
<feature type="active site" description="Proton donor/acceptor" evidence="4">
    <location>
        <position position="135"/>
    </location>
</feature>
<gene>
    <name evidence="4" type="primary">dcd</name>
    <name evidence="7" type="ORF">GW779_06325</name>
    <name evidence="6" type="ORF">GW910_02645</name>
</gene>
<comment type="caution">
    <text evidence="6">The sequence shown here is derived from an EMBL/GenBank/DDBJ whole genome shotgun (WGS) entry which is preliminary data.</text>
</comment>
<dbReference type="GO" id="GO:0015949">
    <property type="term" value="P:nucleobase-containing small molecule interconversion"/>
    <property type="evidence" value="ECO:0007669"/>
    <property type="project" value="TreeGrafter"/>
</dbReference>
<evidence type="ECO:0000256" key="5">
    <source>
        <dbReference type="SAM" id="MobiDB-lite"/>
    </source>
</evidence>
<dbReference type="InterPro" id="IPR011962">
    <property type="entry name" value="dCTP_deaminase"/>
</dbReference>
<evidence type="ECO:0000256" key="4">
    <source>
        <dbReference type="HAMAP-Rule" id="MF_00146"/>
    </source>
</evidence>
<dbReference type="GO" id="GO:0033973">
    <property type="term" value="F:dCTP deaminase (dUMP-forming) activity"/>
    <property type="evidence" value="ECO:0007669"/>
    <property type="project" value="UniProtKB-UniRule"/>
</dbReference>
<comment type="subunit">
    <text evidence="4">Homotrimer.</text>
</comment>
<feature type="binding site" evidence="4">
    <location>
        <position position="168"/>
    </location>
    <ligand>
        <name>dCTP</name>
        <dbReference type="ChEBI" id="CHEBI:61481"/>
    </ligand>
</feature>
<dbReference type="NCBIfam" id="TIGR02274">
    <property type="entry name" value="dCTP_deam"/>
    <property type="match status" value="1"/>
</dbReference>